<evidence type="ECO:0000313" key="2">
    <source>
        <dbReference type="Proteomes" id="UP000805704"/>
    </source>
</evidence>
<reference evidence="1" key="1">
    <citation type="submission" date="2020-04" db="EMBL/GenBank/DDBJ databases">
        <title>A chromosome-scale assembly and high-density genetic map of the yellow drum (Nibea albiflora) genome.</title>
        <authorList>
            <person name="Xu D."/>
            <person name="Zhang W."/>
            <person name="Chen R."/>
            <person name="Tan P."/>
            <person name="Wang L."/>
            <person name="Song H."/>
            <person name="Tian L."/>
            <person name="Zhu Q."/>
            <person name="Wang B."/>
        </authorList>
    </citation>
    <scope>NUCLEOTIDE SEQUENCE</scope>
    <source>
        <strain evidence="1">ZJHYS-2018</strain>
    </source>
</reference>
<dbReference type="EMBL" id="CM024806">
    <property type="protein sequence ID" value="KAG8008745.1"/>
    <property type="molecule type" value="Genomic_DNA"/>
</dbReference>
<organism evidence="1 2">
    <name type="scientific">Nibea albiflora</name>
    <name type="common">Yellow drum</name>
    <name type="synonym">Corvina albiflora</name>
    <dbReference type="NCBI Taxonomy" id="240163"/>
    <lineage>
        <taxon>Eukaryota</taxon>
        <taxon>Metazoa</taxon>
        <taxon>Chordata</taxon>
        <taxon>Craniata</taxon>
        <taxon>Vertebrata</taxon>
        <taxon>Euteleostomi</taxon>
        <taxon>Actinopterygii</taxon>
        <taxon>Neopterygii</taxon>
        <taxon>Teleostei</taxon>
        <taxon>Neoteleostei</taxon>
        <taxon>Acanthomorphata</taxon>
        <taxon>Eupercaria</taxon>
        <taxon>Sciaenidae</taxon>
        <taxon>Nibea</taxon>
    </lineage>
</organism>
<protein>
    <submittedName>
        <fullName evidence="1">Neurabin-2</fullName>
    </submittedName>
</protein>
<keyword evidence="2" id="KW-1185">Reference proteome</keyword>
<accession>A0ACB7F3Z3</accession>
<comment type="caution">
    <text evidence="1">The sequence shown here is derived from an EMBL/GenBank/DDBJ whole genome shotgun (WGS) entry which is preliminary data.</text>
</comment>
<dbReference type="Proteomes" id="UP000805704">
    <property type="component" value="Chromosome 18"/>
</dbReference>
<evidence type="ECO:0000313" key="1">
    <source>
        <dbReference type="EMBL" id="KAG8008745.1"/>
    </source>
</evidence>
<name>A0ACB7F3Z3_NIBAL</name>
<proteinExistence type="predicted"/>
<sequence>MMKTESTSKSTGGSGSTLRSPSPHRNAYEAGMQALKPVKDNAANGDLQEGPRGRRYGSNVHRIKNMFQQMQTTSPADAEGGEEVARNADKSVRLSLPRAGSLNENVDHSALLKLGSTVSERVNKFDIKPENGHQRASSPSYSKLQETRRIFEQQQQERQQQEKLATTRVLLKTDKASGFQDGRLDVVARFNGSTESLDSLDTSEAVSPTVSQLSAVFERAAELRNNLHRLSSTPPLPSRGVSAKVGVLNSKIITKRVCAFAAGNQEEETSNQNGQEGPPRGPRGRVTPPSESINGGQSGQTTTEHYSAIGEPNELREKTVADAGVEVKTEVKPEEPSSTASQPDIRISVENGETEKQSSTRGDEMLRQDTAKDGAVEEEEDRTLRDDQSGRDSVDISTYSAVGEDFGGSQVDEEEEEVDDRYEPESSCVEIVGLPVEEDPPPSRKIRFSTEPIKVFATYPNEDYDRRNEDVDPMAASAEYELEKRVERLDLFPVELEKGTKRYKARSLFPSARVQHSMTHLPEQNLLSIINSSSGIPRSLSDGDGLGISIIGMGAGADMGLEKLGIFVKTVTDGGAAHRDGRIQVNDLIVEVDGTSLVGVTQSFAASVLRNTSGTVKFVIGREKPGEQSEVAQLIQQTLEQERWQREMMEQRYNQYMDEQEGGEYGTDEEEDEDEEVSPPYPSAIEVFDLAENEDMSPLETDPEKLAHKYKELQIKHAVTQAEIQQLKRKLHHAEQEKQRWRMDKAQLEQTLQENKERMEKLEGYWMEAQSLCQAVDEHLKETQSQYQALERKYSKAKRLIKEYQQKEIEYLKKETQRCAQVGAEASLLKEESGQLQEQVADLECRVEELKSEPL</sequence>
<gene>
    <name evidence="1" type="primary">PPP1R9B.2</name>
    <name evidence="1" type="ORF">GBF38_010356</name>
</gene>